<dbReference type="RefSeq" id="WP_231365994.1">
    <property type="nucleotide sequence ID" value="NZ_JADOTZ010000001.1"/>
</dbReference>
<dbReference type="GO" id="GO:0016780">
    <property type="term" value="F:phosphotransferase activity, for other substituted phosphate groups"/>
    <property type="evidence" value="ECO:0007669"/>
    <property type="project" value="TreeGrafter"/>
</dbReference>
<dbReference type="AlphaFoldDB" id="A0A931DAP7"/>
<dbReference type="Proteomes" id="UP000625033">
    <property type="component" value="Unassembled WGS sequence"/>
</dbReference>
<evidence type="ECO:0000256" key="4">
    <source>
        <dbReference type="ARBA" id="ARBA00022692"/>
    </source>
</evidence>
<keyword evidence="5 7" id="KW-1133">Transmembrane helix</keyword>
<evidence type="ECO:0000313" key="10">
    <source>
        <dbReference type="Proteomes" id="UP000625033"/>
    </source>
</evidence>
<feature type="transmembrane region" description="Helical" evidence="7">
    <location>
        <begin position="272"/>
        <end position="293"/>
    </location>
</feature>
<evidence type="ECO:0000256" key="7">
    <source>
        <dbReference type="SAM" id="Phobius"/>
    </source>
</evidence>
<feature type="transmembrane region" description="Helical" evidence="7">
    <location>
        <begin position="95"/>
        <end position="115"/>
    </location>
</feature>
<dbReference type="PANTHER" id="PTHR30576:SF10">
    <property type="entry name" value="SLL5057 PROTEIN"/>
    <property type="match status" value="1"/>
</dbReference>
<evidence type="ECO:0000313" key="9">
    <source>
        <dbReference type="EMBL" id="MBG6085434.1"/>
    </source>
</evidence>
<evidence type="ECO:0000256" key="1">
    <source>
        <dbReference type="ARBA" id="ARBA00004141"/>
    </source>
</evidence>
<dbReference type="NCBIfam" id="TIGR03025">
    <property type="entry name" value="EPS_sugtrans"/>
    <property type="match status" value="1"/>
</dbReference>
<dbReference type="Pfam" id="PF13727">
    <property type="entry name" value="CoA_binding_3"/>
    <property type="match status" value="1"/>
</dbReference>
<feature type="transmembrane region" description="Helical" evidence="7">
    <location>
        <begin position="70"/>
        <end position="89"/>
    </location>
</feature>
<accession>A0A931DAP7</accession>
<evidence type="ECO:0000259" key="8">
    <source>
        <dbReference type="Pfam" id="PF02397"/>
    </source>
</evidence>
<keyword evidence="3" id="KW-0808">Transferase</keyword>
<evidence type="ECO:0000256" key="2">
    <source>
        <dbReference type="ARBA" id="ARBA00006464"/>
    </source>
</evidence>
<keyword evidence="4 7" id="KW-0812">Transmembrane</keyword>
<comment type="caution">
    <text evidence="9">The sequence shown here is derived from an EMBL/GenBank/DDBJ whole genome shotgun (WGS) entry which is preliminary data.</text>
</comment>
<feature type="domain" description="Bacterial sugar transferase" evidence="8">
    <location>
        <begin position="267"/>
        <end position="454"/>
    </location>
</feature>
<dbReference type="Pfam" id="PF02397">
    <property type="entry name" value="Bac_transf"/>
    <property type="match status" value="1"/>
</dbReference>
<keyword evidence="10" id="KW-1185">Reference proteome</keyword>
<dbReference type="InterPro" id="IPR017475">
    <property type="entry name" value="EPS_sugar_tfrase"/>
</dbReference>
<dbReference type="PANTHER" id="PTHR30576">
    <property type="entry name" value="COLANIC BIOSYNTHESIS UDP-GLUCOSE LIPID CARRIER TRANSFERASE"/>
    <property type="match status" value="1"/>
</dbReference>
<sequence>MITAAVVVAHLVRFGATTNASVSESLPFTFDISYAALGIAIGALWWLALTGWNTRDDRFLGAGLEEYKRVAAASLYLFGGLAILSYAARVDTARGYVGIALPLGLLLLLFGRWGARKYIRAARNHGKLSRRVLLIGGPEAVNHLAGSLRDDAGAGYSPVGAFLPQHDADESHTVDLEYVSRGSTLSDILTSIDEAYADTVAISSGSSLAPALVRRLGWELQARGVQMIMAPALTDVAGPRIHTQPIAGLPLIHVSAPELKGIKRFAKRAFDVFFAALGLVILAPFMLLLAVLIRFDDPGPVFFHQRRIGIDGRPFYMHKFRSMVVDAEQRLAELRAASEGNGVLFKMKQDPRITKLGAFIRRCSIDELPQLWNVLRGEMSLVGPRPPLPQEVDTYEDFVHRRLMVTPGITGLWQVSGRSDLTWDESVRLDLYYVENWSLTQDFIIILKTAKAVFSKSGAY</sequence>
<feature type="transmembrane region" description="Helical" evidence="7">
    <location>
        <begin position="30"/>
        <end position="49"/>
    </location>
</feature>
<name>A0A931DAP7_9MICC</name>
<proteinExistence type="inferred from homology"/>
<comment type="similarity">
    <text evidence="2">Belongs to the bacterial sugar transferase family.</text>
</comment>
<dbReference type="InterPro" id="IPR003362">
    <property type="entry name" value="Bact_transf"/>
</dbReference>
<evidence type="ECO:0000256" key="5">
    <source>
        <dbReference type="ARBA" id="ARBA00022989"/>
    </source>
</evidence>
<gene>
    <name evidence="9" type="ORF">IW252_002201</name>
</gene>
<organism evidence="9 10">
    <name type="scientific">Zhihengliuella flava</name>
    <dbReference type="NCBI Taxonomy" id="1285193"/>
    <lineage>
        <taxon>Bacteria</taxon>
        <taxon>Bacillati</taxon>
        <taxon>Actinomycetota</taxon>
        <taxon>Actinomycetes</taxon>
        <taxon>Micrococcales</taxon>
        <taxon>Micrococcaceae</taxon>
        <taxon>Zhihengliuella</taxon>
    </lineage>
</organism>
<dbReference type="GO" id="GO:0016020">
    <property type="term" value="C:membrane"/>
    <property type="evidence" value="ECO:0007669"/>
    <property type="project" value="UniProtKB-SubCell"/>
</dbReference>
<evidence type="ECO:0000256" key="3">
    <source>
        <dbReference type="ARBA" id="ARBA00022679"/>
    </source>
</evidence>
<keyword evidence="6 7" id="KW-0472">Membrane</keyword>
<comment type="subcellular location">
    <subcellularLocation>
        <location evidence="1">Membrane</location>
        <topology evidence="1">Multi-pass membrane protein</topology>
    </subcellularLocation>
</comment>
<dbReference type="EMBL" id="JADOTZ010000001">
    <property type="protein sequence ID" value="MBG6085434.1"/>
    <property type="molecule type" value="Genomic_DNA"/>
</dbReference>
<protein>
    <submittedName>
        <fullName evidence="9">Exopolysaccharide biosynthesis polyprenyl glycosylphosphotransferase</fullName>
    </submittedName>
</protein>
<evidence type="ECO:0000256" key="6">
    <source>
        <dbReference type="ARBA" id="ARBA00023136"/>
    </source>
</evidence>
<reference evidence="9" key="1">
    <citation type="submission" date="2020-11" db="EMBL/GenBank/DDBJ databases">
        <title>Sequencing the genomes of 1000 actinobacteria strains.</title>
        <authorList>
            <person name="Klenk H.-P."/>
        </authorList>
    </citation>
    <scope>NUCLEOTIDE SEQUENCE</scope>
    <source>
        <strain evidence="9">DSM 26152</strain>
    </source>
</reference>